<evidence type="ECO:0000313" key="4">
    <source>
        <dbReference type="EMBL" id="HDK38260.1"/>
    </source>
</evidence>
<dbReference type="InterPro" id="IPR051803">
    <property type="entry name" value="TA_system_RelE-like_toxin"/>
</dbReference>
<dbReference type="PANTHER" id="PTHR33755">
    <property type="entry name" value="TOXIN PARE1-RELATED"/>
    <property type="match status" value="1"/>
</dbReference>
<dbReference type="InterPro" id="IPR035093">
    <property type="entry name" value="RelE/ParE_toxin_dom_sf"/>
</dbReference>
<dbReference type="PIRSF" id="PIRSF029218">
    <property type="entry name" value="ParE"/>
    <property type="match status" value="1"/>
</dbReference>
<name>A0A831NW17_9GAMM</name>
<dbReference type="Pfam" id="PF05016">
    <property type="entry name" value="ParE_toxin"/>
    <property type="match status" value="1"/>
</dbReference>
<dbReference type="EMBL" id="DRCV01000198">
    <property type="protein sequence ID" value="HDK38260.1"/>
    <property type="molecule type" value="Genomic_DNA"/>
</dbReference>
<evidence type="ECO:0000256" key="3">
    <source>
        <dbReference type="PIRNR" id="PIRNR029218"/>
    </source>
</evidence>
<comment type="caution">
    <text evidence="4">The sequence shown here is derived from an EMBL/GenBank/DDBJ whole genome shotgun (WGS) entry which is preliminary data.</text>
</comment>
<comment type="similarity">
    <text evidence="1 3">Belongs to the RelE toxin family.</text>
</comment>
<proteinExistence type="inferred from homology"/>
<reference evidence="4" key="1">
    <citation type="journal article" date="2020" name="mSystems">
        <title>Genome- and Community-Level Interaction Insights into Carbon Utilization and Element Cycling Functions of Hydrothermarchaeota in Hydrothermal Sediment.</title>
        <authorList>
            <person name="Zhou Z."/>
            <person name="Liu Y."/>
            <person name="Xu W."/>
            <person name="Pan J."/>
            <person name="Luo Z.H."/>
            <person name="Li M."/>
        </authorList>
    </citation>
    <scope>NUCLEOTIDE SEQUENCE [LARGE SCALE GENOMIC DNA]</scope>
    <source>
        <strain evidence="4">HyVt-26</strain>
    </source>
</reference>
<evidence type="ECO:0000256" key="1">
    <source>
        <dbReference type="ARBA" id="ARBA00006226"/>
    </source>
</evidence>
<accession>A0A831NW17</accession>
<dbReference type="InterPro" id="IPR007712">
    <property type="entry name" value="RelE/ParE_toxin"/>
</dbReference>
<keyword evidence="2" id="KW-1277">Toxin-antitoxin system</keyword>
<dbReference type="PANTHER" id="PTHR33755:SF9">
    <property type="entry name" value="TOXIN PARE1"/>
    <property type="match status" value="1"/>
</dbReference>
<organism evidence="4">
    <name type="scientific">Thiolapillus brandeum</name>
    <dbReference type="NCBI Taxonomy" id="1076588"/>
    <lineage>
        <taxon>Bacteria</taxon>
        <taxon>Pseudomonadati</taxon>
        <taxon>Pseudomonadota</taxon>
        <taxon>Gammaproteobacteria</taxon>
        <taxon>Chromatiales</taxon>
        <taxon>Sedimenticolaceae</taxon>
        <taxon>Thiolapillus</taxon>
    </lineage>
</organism>
<dbReference type="Gene3D" id="3.30.2310.20">
    <property type="entry name" value="RelE-like"/>
    <property type="match status" value="1"/>
</dbReference>
<dbReference type="Proteomes" id="UP000885822">
    <property type="component" value="Unassembled WGS sequence"/>
</dbReference>
<dbReference type="InterPro" id="IPR028344">
    <property type="entry name" value="ParE1/4"/>
</dbReference>
<sequence>MPGYRVTPRALEDLKNIGRYTEQQWGKHQRNTYLRALEKRFDWLVENPQLGKHRTDIAEGYYSFPQGAHVVFYLIRDNSIDIIGIPHKEMDIITYFLPD</sequence>
<evidence type="ECO:0000256" key="2">
    <source>
        <dbReference type="ARBA" id="ARBA00022649"/>
    </source>
</evidence>
<gene>
    <name evidence="4" type="ORF">ENG92_04510</name>
</gene>
<dbReference type="AlphaFoldDB" id="A0A831NW17"/>
<protein>
    <recommendedName>
        <fullName evidence="3">Toxin</fullName>
    </recommendedName>
</protein>